<evidence type="ECO:0000256" key="1">
    <source>
        <dbReference type="ARBA" id="ARBA00023157"/>
    </source>
</evidence>
<dbReference type="PANTHER" id="PTHR22803">
    <property type="entry name" value="MANNOSE, PHOSPHOLIPASE, LECTIN RECEPTOR RELATED"/>
    <property type="match status" value="1"/>
</dbReference>
<dbReference type="CDD" id="cd00037">
    <property type="entry name" value="CLECT"/>
    <property type="match status" value="1"/>
</dbReference>
<dbReference type="PROSITE" id="PS50041">
    <property type="entry name" value="C_TYPE_LECTIN_2"/>
    <property type="match status" value="1"/>
</dbReference>
<dbReference type="Gene3D" id="3.10.100.10">
    <property type="entry name" value="Mannose-Binding Protein A, subunit A"/>
    <property type="match status" value="1"/>
</dbReference>
<dbReference type="InterPro" id="IPR050111">
    <property type="entry name" value="C-type_lectin/snaclec_domain"/>
</dbReference>
<dbReference type="Pfam" id="PF00059">
    <property type="entry name" value="Lectin_C"/>
    <property type="match status" value="1"/>
</dbReference>
<name>A0ABQ9FDH8_TEGGR</name>
<protein>
    <recommendedName>
        <fullName evidence="3">C-type lectin domain-containing protein</fullName>
    </recommendedName>
</protein>
<dbReference type="InterPro" id="IPR016187">
    <property type="entry name" value="CTDL_fold"/>
</dbReference>
<dbReference type="SUPFAM" id="SSF56436">
    <property type="entry name" value="C-type lectin-like"/>
    <property type="match status" value="1"/>
</dbReference>
<evidence type="ECO:0000313" key="5">
    <source>
        <dbReference type="Proteomes" id="UP001217089"/>
    </source>
</evidence>
<evidence type="ECO:0000256" key="2">
    <source>
        <dbReference type="SAM" id="MobiDB-lite"/>
    </source>
</evidence>
<organism evidence="4 5">
    <name type="scientific">Tegillarca granosa</name>
    <name type="common">Malaysian cockle</name>
    <name type="synonym">Anadara granosa</name>
    <dbReference type="NCBI Taxonomy" id="220873"/>
    <lineage>
        <taxon>Eukaryota</taxon>
        <taxon>Metazoa</taxon>
        <taxon>Spiralia</taxon>
        <taxon>Lophotrochozoa</taxon>
        <taxon>Mollusca</taxon>
        <taxon>Bivalvia</taxon>
        <taxon>Autobranchia</taxon>
        <taxon>Pteriomorphia</taxon>
        <taxon>Arcoida</taxon>
        <taxon>Arcoidea</taxon>
        <taxon>Arcidae</taxon>
        <taxon>Tegillarca</taxon>
    </lineage>
</organism>
<keyword evidence="1" id="KW-1015">Disulfide bond</keyword>
<evidence type="ECO:0000313" key="4">
    <source>
        <dbReference type="EMBL" id="KAJ8315383.1"/>
    </source>
</evidence>
<feature type="region of interest" description="Disordered" evidence="2">
    <location>
        <begin position="353"/>
        <end position="373"/>
    </location>
</feature>
<dbReference type="InterPro" id="IPR001304">
    <property type="entry name" value="C-type_lectin-like"/>
</dbReference>
<proteinExistence type="predicted"/>
<comment type="caution">
    <text evidence="4">The sequence shown here is derived from an EMBL/GenBank/DDBJ whole genome shotgun (WGS) entry which is preliminary data.</text>
</comment>
<reference evidence="4 5" key="1">
    <citation type="submission" date="2022-12" db="EMBL/GenBank/DDBJ databases">
        <title>Chromosome-level genome of Tegillarca granosa.</title>
        <authorList>
            <person name="Kim J."/>
        </authorList>
    </citation>
    <scope>NUCLEOTIDE SEQUENCE [LARGE SCALE GENOMIC DNA]</scope>
    <source>
        <strain evidence="4">Teg-2019</strain>
        <tissue evidence="4">Adductor muscle</tissue>
    </source>
</reference>
<dbReference type="InterPro" id="IPR016186">
    <property type="entry name" value="C-type_lectin-like/link_sf"/>
</dbReference>
<dbReference type="InterPro" id="IPR018378">
    <property type="entry name" value="C-type_lectin_CS"/>
</dbReference>
<feature type="domain" description="C-type lectin" evidence="3">
    <location>
        <begin position="49"/>
        <end position="178"/>
    </location>
</feature>
<dbReference type="PROSITE" id="PS00615">
    <property type="entry name" value="C_TYPE_LECTIN_1"/>
    <property type="match status" value="1"/>
</dbReference>
<accession>A0ABQ9FDH8</accession>
<evidence type="ECO:0000259" key="3">
    <source>
        <dbReference type="PROSITE" id="PS50041"/>
    </source>
</evidence>
<dbReference type="SMART" id="SM00034">
    <property type="entry name" value="CLECT"/>
    <property type="match status" value="1"/>
</dbReference>
<sequence length="459" mass="52773">MIFYLYFKLREGYFTKRKMRIIVYLKFILCFEVVSGSGGCPQKSYTIEDRSACYWLSENKQNYNSGRIICRNNELDLAIIPNERVNKEVASYINDALSGAADDKVWIGVNDFETEHVFKNSDGSNVTWFNWYNSTNQIDNEPNDLNISSIPAQDCVCINREGKWFDETCTKEYRALCFKKLMISPTTERKASTSITTSTSMMTSTSITTSTLMISSTKQETTSTFSMSSSYDQSSLSTKIFMTSKQEITIPHKKNNMTSTTVTQPTYTSRDNTTIRISLYQRRRCMKNKAENYEAPLEKKKTTEKKEDEYDILHKNRLNIENTATSNLYDHAHINSELYDEAIQNRKLENTDEYDSLDKKNKKAMSPQNYDTASSSAVIEKDLVYYSSAKFTDDGDNLYVETTEGEYDILNKRRNKQDVATDQIYSHTGADETTYDITVMAPSQNTIDDDTYDSIANKR</sequence>
<gene>
    <name evidence="4" type="ORF">KUTeg_007533</name>
</gene>
<dbReference type="EMBL" id="JARBDR010000337">
    <property type="protein sequence ID" value="KAJ8315383.1"/>
    <property type="molecule type" value="Genomic_DNA"/>
</dbReference>
<keyword evidence="5" id="KW-1185">Reference proteome</keyword>
<dbReference type="Proteomes" id="UP001217089">
    <property type="component" value="Unassembled WGS sequence"/>
</dbReference>